<evidence type="ECO:0000313" key="2">
    <source>
        <dbReference type="Proteomes" id="UP000005475"/>
    </source>
</evidence>
<name>A0AAN3A464_BACO1</name>
<accession>A0AAN3A464</accession>
<sequence>MGCEDKMPMAEVTIKGTSVKLGCSEKRKYRCDYLLF</sequence>
<reference evidence="2" key="2">
    <citation type="submission" date="2007-04" db="EMBL/GenBank/DDBJ databases">
        <title>Draft genome sequence of Bacteroides ovatus (ATCC 8483).</title>
        <authorList>
            <person name="Sudarsanam P."/>
            <person name="Ley R."/>
            <person name="Guruge J."/>
            <person name="Turnbaugh P.J."/>
            <person name="Mahowald M."/>
            <person name="Liep D."/>
            <person name="Gordon J."/>
        </authorList>
    </citation>
    <scope>NUCLEOTIDE SEQUENCE [LARGE SCALE GENOMIC DNA]</scope>
    <source>
        <strain evidence="2">ATCC 8483 / DSM 1896 / JCM 5824 / BCRC 10623 / CCUG 4943 / NCTC 11153</strain>
    </source>
</reference>
<comment type="caution">
    <text evidence="1">The sequence shown here is derived from an EMBL/GenBank/DDBJ whole genome shotgun (WGS) entry which is preliminary data.</text>
</comment>
<dbReference type="AlphaFoldDB" id="A0AAN3A464"/>
<evidence type="ECO:0000313" key="1">
    <source>
        <dbReference type="EMBL" id="EDO08820.1"/>
    </source>
</evidence>
<protein>
    <submittedName>
        <fullName evidence="1">Uncharacterized protein</fullName>
    </submittedName>
</protein>
<reference evidence="1 2" key="1">
    <citation type="submission" date="2007-03" db="EMBL/GenBank/DDBJ databases">
        <authorList>
            <person name="Fulton L."/>
            <person name="Clifton S."/>
            <person name="Fulton B."/>
            <person name="Xu J."/>
            <person name="Minx P."/>
            <person name="Pepin K.H."/>
            <person name="Johnson M."/>
            <person name="Thiruvilangam P."/>
            <person name="Bhonagiri V."/>
            <person name="Nash W.E."/>
            <person name="Mardis E.R."/>
            <person name="Wilson R.K."/>
        </authorList>
    </citation>
    <scope>NUCLEOTIDE SEQUENCE [LARGE SCALE GENOMIC DNA]</scope>
    <source>
        <strain evidence="2">ATCC 8483 / DSM 1896 / JCM 5824 / BCRC 10623 / CCUG 4943 / NCTC 11153</strain>
    </source>
</reference>
<proteinExistence type="predicted"/>
<dbReference type="Proteomes" id="UP000005475">
    <property type="component" value="Unassembled WGS sequence"/>
</dbReference>
<gene>
    <name evidence="1" type="ORF">BACOVA_04676</name>
</gene>
<organism evidence="1 2">
    <name type="scientific">Bacteroides ovatus (strain ATCC 8483 / DSM 1896 / JCM 5824 / BCRC 10623 / CCUG 4943 / NCTC 11153)</name>
    <dbReference type="NCBI Taxonomy" id="411476"/>
    <lineage>
        <taxon>Bacteria</taxon>
        <taxon>Pseudomonadati</taxon>
        <taxon>Bacteroidota</taxon>
        <taxon>Bacteroidia</taxon>
        <taxon>Bacteroidales</taxon>
        <taxon>Bacteroidaceae</taxon>
        <taxon>Bacteroides</taxon>
    </lineage>
</organism>
<dbReference type="EMBL" id="AAXF02000054">
    <property type="protein sequence ID" value="EDO08820.1"/>
    <property type="molecule type" value="Genomic_DNA"/>
</dbReference>